<dbReference type="OrthoDB" id="1460749at2"/>
<reference evidence="2 3" key="1">
    <citation type="submission" date="2019-04" db="EMBL/GenBank/DDBJ databases">
        <title>Flavobacterium sp. nov. isolated from construction timber.</title>
        <authorList>
            <person name="Lin S.-Y."/>
            <person name="Chang C.-T."/>
            <person name="Young C.-C."/>
        </authorList>
    </citation>
    <scope>NUCLEOTIDE SEQUENCE [LARGE SCALE GENOMIC DNA]</scope>
    <source>
        <strain evidence="2 3">CC-CTC003</strain>
    </source>
</reference>
<feature type="transmembrane region" description="Helical" evidence="1">
    <location>
        <begin position="64"/>
        <end position="84"/>
    </location>
</feature>
<comment type="caution">
    <text evidence="2">The sequence shown here is derived from an EMBL/GenBank/DDBJ whole genome shotgun (WGS) entry which is preliminary data.</text>
</comment>
<dbReference type="Proteomes" id="UP000307507">
    <property type="component" value="Unassembled WGS sequence"/>
</dbReference>
<keyword evidence="1" id="KW-1133">Transmembrane helix</keyword>
<organism evidence="2 3">
    <name type="scientific">Flavobacterium supellecticarium</name>
    <dbReference type="NCBI Taxonomy" id="2565924"/>
    <lineage>
        <taxon>Bacteria</taxon>
        <taxon>Pseudomonadati</taxon>
        <taxon>Bacteroidota</taxon>
        <taxon>Flavobacteriia</taxon>
        <taxon>Flavobacteriales</taxon>
        <taxon>Flavobacteriaceae</taxon>
        <taxon>Flavobacterium</taxon>
    </lineage>
</organism>
<feature type="transmembrane region" description="Helical" evidence="1">
    <location>
        <begin position="37"/>
        <end position="57"/>
    </location>
</feature>
<evidence type="ECO:0000256" key="1">
    <source>
        <dbReference type="SAM" id="Phobius"/>
    </source>
</evidence>
<keyword evidence="1" id="KW-0472">Membrane</keyword>
<protein>
    <submittedName>
        <fullName evidence="2">Uncharacterized protein</fullName>
    </submittedName>
</protein>
<name>A0A4S4A3Y9_9FLAO</name>
<keyword evidence="3" id="KW-1185">Reference proteome</keyword>
<feature type="transmembrane region" description="Helical" evidence="1">
    <location>
        <begin position="12"/>
        <end position="31"/>
    </location>
</feature>
<evidence type="ECO:0000313" key="3">
    <source>
        <dbReference type="Proteomes" id="UP000307507"/>
    </source>
</evidence>
<gene>
    <name evidence="2" type="ORF">E6C50_01945</name>
</gene>
<accession>A0A4S4A3Y9</accession>
<evidence type="ECO:0000313" key="2">
    <source>
        <dbReference type="EMBL" id="THF52993.1"/>
    </source>
</evidence>
<dbReference type="EMBL" id="SSNZ01000001">
    <property type="protein sequence ID" value="THF52993.1"/>
    <property type="molecule type" value="Genomic_DNA"/>
</dbReference>
<dbReference type="RefSeq" id="WP_136401518.1">
    <property type="nucleotide sequence ID" value="NZ_SSNZ01000001.1"/>
</dbReference>
<proteinExistence type="predicted"/>
<sequence length="126" mass="15351">MARIYKLVKRTNRIIYFETSLVAFVLTILLWKKMDHHWTFLLLTFPIFEIVFILTFFRVAFMRYLITILFSIIYGLIVYFIGRWLQQDGVTVSVVFSFLAYFYSLYLHKDHFDYIKNSDVVEIEYE</sequence>
<dbReference type="AlphaFoldDB" id="A0A4S4A3Y9"/>
<keyword evidence="1" id="KW-0812">Transmembrane</keyword>
<feature type="transmembrane region" description="Helical" evidence="1">
    <location>
        <begin position="90"/>
        <end position="107"/>
    </location>
</feature>